<evidence type="ECO:0000256" key="2">
    <source>
        <dbReference type="ARBA" id="ARBA00022801"/>
    </source>
</evidence>
<accession>A0A0B1Q157</accession>
<dbReference type="GO" id="GO:0046872">
    <property type="term" value="F:metal ion binding"/>
    <property type="evidence" value="ECO:0007669"/>
    <property type="project" value="UniProtKB-KW"/>
</dbReference>
<dbReference type="InterPro" id="IPR050582">
    <property type="entry name" value="HAD-like_SerB"/>
</dbReference>
<comment type="caution">
    <text evidence="4">The sequence shown here is derived from an EMBL/GenBank/DDBJ whole genome shotgun (WGS) entry which is preliminary data.</text>
</comment>
<name>A0A0B1Q157_9HYPH</name>
<proteinExistence type="predicted"/>
<dbReference type="EMBL" id="JRFJ01000003">
    <property type="protein sequence ID" value="KHJ54523.1"/>
    <property type="molecule type" value="Genomic_DNA"/>
</dbReference>
<evidence type="ECO:0000256" key="1">
    <source>
        <dbReference type="ARBA" id="ARBA00022723"/>
    </source>
</evidence>
<dbReference type="SUPFAM" id="SSF56784">
    <property type="entry name" value="HAD-like"/>
    <property type="match status" value="1"/>
</dbReference>
<sequence>MISHAAIAAGDELPSWNEGPARAAIIEFVARVSDEGSLDFVPAEQRIAVFDNDGTMWSEQPTYFQVSFMVDRVKALAPERPEWRTTEPFRSILEGDLSGIAKSGERGIMELGMATHAGMTSGEFADIVADWFATARHPRFDRPYDEMTFLPMVELLEYLRNNGFKTFVVSGGGIEFMRPVTERIYGIPPEQVVGSSIDTRYDLEDDTPVLRRLPKVDFVDDGPGKPVGINRHIGRRPIFVAGNSDSDYEMLRWVTSGTGPSLGIVVHHTDAAREWAYDRGSSVGRLEKVLDEAPKRGWHLIDMKRDWKKVFADDNRPTPSK</sequence>
<dbReference type="PANTHER" id="PTHR43344:SF13">
    <property type="entry name" value="PHOSPHATASE RV3661-RELATED"/>
    <property type="match status" value="1"/>
</dbReference>
<gene>
    <name evidence="4" type="ORF">LA66_13890</name>
</gene>
<keyword evidence="1" id="KW-0479">Metal-binding</keyword>
<dbReference type="GO" id="GO:0016787">
    <property type="term" value="F:hydrolase activity"/>
    <property type="evidence" value="ECO:0007669"/>
    <property type="project" value="UniProtKB-KW"/>
</dbReference>
<dbReference type="AlphaFoldDB" id="A0A0B1Q157"/>
<reference evidence="4 5" key="1">
    <citation type="submission" date="2014-09" db="EMBL/GenBank/DDBJ databases">
        <title>Isolation and characterization of Aurantimonas altamirensis ON-56566 from clinical sample following a dog bite.</title>
        <authorList>
            <person name="Eshaghi A."/>
            <person name="Li A."/>
            <person name="Shahinas D."/>
            <person name="Bahn P."/>
            <person name="Kus J.V."/>
            <person name="Patel S.N."/>
        </authorList>
    </citation>
    <scope>NUCLEOTIDE SEQUENCE [LARGE SCALE GENOMIC DNA]</scope>
    <source>
        <strain evidence="4 5">ON-56566</strain>
    </source>
</reference>
<dbReference type="Gene3D" id="3.40.50.1000">
    <property type="entry name" value="HAD superfamily/HAD-like"/>
    <property type="match status" value="1"/>
</dbReference>
<keyword evidence="3" id="KW-0460">Magnesium</keyword>
<dbReference type="Pfam" id="PF12710">
    <property type="entry name" value="HAD"/>
    <property type="match status" value="1"/>
</dbReference>
<dbReference type="InterPro" id="IPR023214">
    <property type="entry name" value="HAD_sf"/>
</dbReference>
<dbReference type="PANTHER" id="PTHR43344">
    <property type="entry name" value="PHOSPHOSERINE PHOSPHATASE"/>
    <property type="match status" value="1"/>
</dbReference>
<organism evidence="4 5">
    <name type="scientific">Aureimonas altamirensis</name>
    <dbReference type="NCBI Taxonomy" id="370622"/>
    <lineage>
        <taxon>Bacteria</taxon>
        <taxon>Pseudomonadati</taxon>
        <taxon>Pseudomonadota</taxon>
        <taxon>Alphaproteobacteria</taxon>
        <taxon>Hyphomicrobiales</taxon>
        <taxon>Aurantimonadaceae</taxon>
        <taxon>Aureimonas</taxon>
    </lineage>
</organism>
<evidence type="ECO:0000313" key="5">
    <source>
        <dbReference type="Proteomes" id="UP000030826"/>
    </source>
</evidence>
<evidence type="ECO:0000256" key="3">
    <source>
        <dbReference type="ARBA" id="ARBA00022842"/>
    </source>
</evidence>
<dbReference type="CDD" id="cd01427">
    <property type="entry name" value="HAD_like"/>
    <property type="match status" value="1"/>
</dbReference>
<evidence type="ECO:0000313" key="4">
    <source>
        <dbReference type="EMBL" id="KHJ54523.1"/>
    </source>
</evidence>
<dbReference type="InterPro" id="IPR036412">
    <property type="entry name" value="HAD-like_sf"/>
</dbReference>
<dbReference type="STRING" id="370622.LA66_13890"/>
<keyword evidence="2" id="KW-0378">Hydrolase</keyword>
<dbReference type="Proteomes" id="UP000030826">
    <property type="component" value="Unassembled WGS sequence"/>
</dbReference>
<protein>
    <submittedName>
        <fullName evidence="4">Haloacid dehalogenase</fullName>
    </submittedName>
</protein>